<sequence>MILDLDLSNNSFTKFLALVHDANELIEEIDCEYRERDSHRFSYRLYKIITQNDCKEFNMMLSHFLSELNLLAMRKPYSNQNILLLIDAFHTITSDIYYFEDLKDMFPDIKFIIVPEFRWGDYPEQSTHAYEELPIREQELSIDTKDFDFDDNNEHAFDMDDKSDFDFGSNSDPAAEKKSPSNNENEYKPWVKPFFTIAALALASLFIYGYFF</sequence>
<dbReference type="AlphaFoldDB" id="A0A3M3JLG7"/>
<evidence type="ECO:0000313" key="2">
    <source>
        <dbReference type="EMBL" id="RMN10865.1"/>
    </source>
</evidence>
<comment type="caution">
    <text evidence="2">The sequence shown here is derived from an EMBL/GenBank/DDBJ whole genome shotgun (WGS) entry which is preliminary data.</text>
</comment>
<keyword evidence="1" id="KW-0812">Transmembrane</keyword>
<keyword evidence="1" id="KW-0472">Membrane</keyword>
<organism evidence="2 3">
    <name type="scientific">Pseudomonas syringae pv. coriandricola</name>
    <dbReference type="NCBI Taxonomy" id="264453"/>
    <lineage>
        <taxon>Bacteria</taxon>
        <taxon>Pseudomonadati</taxon>
        <taxon>Pseudomonadota</taxon>
        <taxon>Gammaproteobacteria</taxon>
        <taxon>Pseudomonadales</taxon>
        <taxon>Pseudomonadaceae</taxon>
        <taxon>Pseudomonas</taxon>
    </lineage>
</organism>
<proteinExistence type="predicted"/>
<dbReference type="EMBL" id="RBOV01000227">
    <property type="protein sequence ID" value="RMN10865.1"/>
    <property type="molecule type" value="Genomic_DNA"/>
</dbReference>
<feature type="transmembrane region" description="Helical" evidence="1">
    <location>
        <begin position="190"/>
        <end position="211"/>
    </location>
</feature>
<accession>A0A3M3JLG7</accession>
<dbReference type="Proteomes" id="UP000271468">
    <property type="component" value="Unassembled WGS sequence"/>
</dbReference>
<dbReference type="RefSeq" id="WP_122235078.1">
    <property type="nucleotide sequence ID" value="NZ_RBOV01000227.1"/>
</dbReference>
<evidence type="ECO:0000313" key="3">
    <source>
        <dbReference type="Proteomes" id="UP000271468"/>
    </source>
</evidence>
<evidence type="ECO:0000256" key="1">
    <source>
        <dbReference type="SAM" id="Phobius"/>
    </source>
</evidence>
<gene>
    <name evidence="2" type="ORF">ALQ65_01009</name>
</gene>
<name>A0A3M3JLG7_9PSED</name>
<reference evidence="2 3" key="1">
    <citation type="submission" date="2018-08" db="EMBL/GenBank/DDBJ databases">
        <title>Recombination of ecologically and evolutionarily significant loci maintains genetic cohesion in the Pseudomonas syringae species complex.</title>
        <authorList>
            <person name="Dillon M."/>
            <person name="Thakur S."/>
            <person name="Almeida R.N.D."/>
            <person name="Weir B.S."/>
            <person name="Guttman D.S."/>
        </authorList>
    </citation>
    <scope>NUCLEOTIDE SEQUENCE [LARGE SCALE GENOMIC DNA]</scope>
    <source>
        <strain evidence="2 3">ICMP 12341</strain>
    </source>
</reference>
<protein>
    <submittedName>
        <fullName evidence="2">Uncharacterized protein</fullName>
    </submittedName>
</protein>
<keyword evidence="1" id="KW-1133">Transmembrane helix</keyword>